<gene>
    <name evidence="2" type="ORF">QE152_g5360</name>
</gene>
<sequence>MSTPLFRDVYPRSSVVALSACPLLFGYLGELVIISKFQSFAKALHLLELKGILSQSTMTALNFAFTIPNSLKKKQSVVWAKKYCCVNLSTNLFLFVSVVQT</sequence>
<keyword evidence="3" id="KW-1185">Reference proteome</keyword>
<organism evidence="2 3">
    <name type="scientific">Popillia japonica</name>
    <name type="common">Japanese beetle</name>
    <dbReference type="NCBI Taxonomy" id="7064"/>
    <lineage>
        <taxon>Eukaryota</taxon>
        <taxon>Metazoa</taxon>
        <taxon>Ecdysozoa</taxon>
        <taxon>Arthropoda</taxon>
        <taxon>Hexapoda</taxon>
        <taxon>Insecta</taxon>
        <taxon>Pterygota</taxon>
        <taxon>Neoptera</taxon>
        <taxon>Endopterygota</taxon>
        <taxon>Coleoptera</taxon>
        <taxon>Polyphaga</taxon>
        <taxon>Scarabaeiformia</taxon>
        <taxon>Scarabaeidae</taxon>
        <taxon>Rutelinae</taxon>
        <taxon>Popillia</taxon>
    </lineage>
</organism>
<accession>A0AAW1MMK5</accession>
<name>A0AAW1MMK5_POPJA</name>
<dbReference type="AlphaFoldDB" id="A0AAW1MMK5"/>
<evidence type="ECO:0000313" key="3">
    <source>
        <dbReference type="Proteomes" id="UP001458880"/>
    </source>
</evidence>
<feature type="transmembrane region" description="Helical" evidence="1">
    <location>
        <begin position="15"/>
        <end position="34"/>
    </location>
</feature>
<evidence type="ECO:0000256" key="1">
    <source>
        <dbReference type="SAM" id="Phobius"/>
    </source>
</evidence>
<proteinExistence type="predicted"/>
<comment type="caution">
    <text evidence="2">The sequence shown here is derived from an EMBL/GenBank/DDBJ whole genome shotgun (WGS) entry which is preliminary data.</text>
</comment>
<evidence type="ECO:0000313" key="2">
    <source>
        <dbReference type="EMBL" id="KAK9747415.1"/>
    </source>
</evidence>
<dbReference type="Proteomes" id="UP001458880">
    <property type="component" value="Unassembled WGS sequence"/>
</dbReference>
<keyword evidence="1" id="KW-0472">Membrane</keyword>
<keyword evidence="1" id="KW-0812">Transmembrane</keyword>
<keyword evidence="1" id="KW-1133">Transmembrane helix</keyword>
<reference evidence="2 3" key="1">
    <citation type="journal article" date="2024" name="BMC Genomics">
        <title>De novo assembly and annotation of Popillia japonica's genome with initial clues to its potential as an invasive pest.</title>
        <authorList>
            <person name="Cucini C."/>
            <person name="Boschi S."/>
            <person name="Funari R."/>
            <person name="Cardaioli E."/>
            <person name="Iannotti N."/>
            <person name="Marturano G."/>
            <person name="Paoli F."/>
            <person name="Bruttini M."/>
            <person name="Carapelli A."/>
            <person name="Frati F."/>
            <person name="Nardi F."/>
        </authorList>
    </citation>
    <scope>NUCLEOTIDE SEQUENCE [LARGE SCALE GENOMIC DNA]</scope>
    <source>
        <strain evidence="2">DMR45628</strain>
    </source>
</reference>
<dbReference type="EMBL" id="JASPKY010000031">
    <property type="protein sequence ID" value="KAK9747415.1"/>
    <property type="molecule type" value="Genomic_DNA"/>
</dbReference>
<protein>
    <submittedName>
        <fullName evidence="2">Uncharacterized protein</fullName>
    </submittedName>
</protein>